<dbReference type="InterPro" id="IPR036412">
    <property type="entry name" value="HAD-like_sf"/>
</dbReference>
<reference evidence="2" key="1">
    <citation type="journal article" date="2019" name="Int. J. Syst. Evol. Microbiol.">
        <title>The Global Catalogue of Microorganisms (GCM) 10K type strain sequencing project: providing services to taxonomists for standard genome sequencing and annotation.</title>
        <authorList>
            <consortium name="The Broad Institute Genomics Platform"/>
            <consortium name="The Broad Institute Genome Sequencing Center for Infectious Disease"/>
            <person name="Wu L."/>
            <person name="Ma J."/>
        </authorList>
    </citation>
    <scope>NUCLEOTIDE SEQUENCE [LARGE SCALE GENOMIC DNA]</scope>
    <source>
        <strain evidence="2">CCUG 58412</strain>
    </source>
</reference>
<dbReference type="EMBL" id="JBHTKB010000002">
    <property type="protein sequence ID" value="MFD0914052.1"/>
    <property type="molecule type" value="Genomic_DNA"/>
</dbReference>
<proteinExistence type="predicted"/>
<dbReference type="SFLD" id="SFLDS00003">
    <property type="entry name" value="Haloacid_Dehalogenase"/>
    <property type="match status" value="1"/>
</dbReference>
<dbReference type="PANTHER" id="PTHR12725:SF117">
    <property type="entry name" value="HALOACID DEHALOGENASE-LIKE HYDROLASE"/>
    <property type="match status" value="1"/>
</dbReference>
<dbReference type="Gene3D" id="3.40.50.1000">
    <property type="entry name" value="HAD superfamily/HAD-like"/>
    <property type="match status" value="1"/>
</dbReference>
<dbReference type="SUPFAM" id="SSF56784">
    <property type="entry name" value="HAD-like"/>
    <property type="match status" value="1"/>
</dbReference>
<dbReference type="InterPro" id="IPR023214">
    <property type="entry name" value="HAD_sf"/>
</dbReference>
<dbReference type="InterPro" id="IPR041492">
    <property type="entry name" value="HAD_2"/>
</dbReference>
<name>A0ABW3FC98_9PROT</name>
<dbReference type="SFLD" id="SFLDG01132">
    <property type="entry name" value="C1.5.3:_5'-Nucleotidase_Like"/>
    <property type="match status" value="1"/>
</dbReference>
<protein>
    <submittedName>
        <fullName evidence="1">Pyrimidine 5'-nucleotidase</fullName>
    </submittedName>
</protein>
<sequence length="223" mass="25569">MSRRVWIFDLDDTLHDASSHIFPVMNLSMTRYIMDLLALEEPAAHQLRQHYWRIYGATLKGLMRHHGVDPHHFLAETHAFLTDDMVQTTRQLRQLLQRLPGRKCVFTNAPRAYAVKVLDVLGISDCFNLVFSVESSRFHAKPSVRGFRMLLRQLRCCAADCTLFEDSLPALMTAKRLGMRTVWISRRLHKPNFVQYRLPHVLALTHSGLKKHAGCIPAPGESG</sequence>
<dbReference type="Proteomes" id="UP001597128">
    <property type="component" value="Unassembled WGS sequence"/>
</dbReference>
<evidence type="ECO:0000313" key="2">
    <source>
        <dbReference type="Proteomes" id="UP001597128"/>
    </source>
</evidence>
<dbReference type="NCBIfam" id="TIGR01993">
    <property type="entry name" value="Pyr-5-nucltdase"/>
    <property type="match status" value="1"/>
</dbReference>
<dbReference type="InterPro" id="IPR006439">
    <property type="entry name" value="HAD-SF_hydro_IA"/>
</dbReference>
<dbReference type="PANTHER" id="PTHR12725">
    <property type="entry name" value="HALOACID DEHALOGENASE-LIKE HYDROLASE"/>
    <property type="match status" value="1"/>
</dbReference>
<comment type="caution">
    <text evidence="1">The sequence shown here is derived from an EMBL/GenBank/DDBJ whole genome shotgun (WGS) entry which is preliminary data.</text>
</comment>
<evidence type="ECO:0000313" key="1">
    <source>
        <dbReference type="EMBL" id="MFD0914052.1"/>
    </source>
</evidence>
<dbReference type="RefSeq" id="WP_379057589.1">
    <property type="nucleotide sequence ID" value="NZ_JBHTKB010000002.1"/>
</dbReference>
<dbReference type="Pfam" id="PF13419">
    <property type="entry name" value="HAD_2"/>
    <property type="match status" value="1"/>
</dbReference>
<accession>A0ABW3FC98</accession>
<dbReference type="Gene3D" id="1.10.150.450">
    <property type="match status" value="1"/>
</dbReference>
<dbReference type="NCBIfam" id="TIGR01509">
    <property type="entry name" value="HAD-SF-IA-v3"/>
    <property type="match status" value="1"/>
</dbReference>
<dbReference type="SFLD" id="SFLDG01129">
    <property type="entry name" value="C1.5:_HAD__Beta-PGM__Phosphata"/>
    <property type="match status" value="1"/>
</dbReference>
<organism evidence="1 2">
    <name type="scientific">Methylophilus luteus</name>
    <dbReference type="NCBI Taxonomy" id="640108"/>
    <lineage>
        <taxon>Bacteria</taxon>
        <taxon>Pseudomonadati</taxon>
        <taxon>Pseudomonadota</taxon>
        <taxon>Betaproteobacteria</taxon>
        <taxon>Nitrosomonadales</taxon>
        <taxon>Methylophilaceae</taxon>
        <taxon>Methylophilus</taxon>
    </lineage>
</organism>
<gene>
    <name evidence="1" type="ORF">ACFQ1Z_10875</name>
</gene>
<keyword evidence="2" id="KW-1185">Reference proteome</keyword>
<dbReference type="InterPro" id="IPR010237">
    <property type="entry name" value="Pyr-5-nucltdase"/>
</dbReference>